<dbReference type="InterPro" id="IPR006129">
    <property type="entry name" value="AdhesinB"/>
</dbReference>
<sequence>MPQRNAFLLSAIMAFASLAIAPSHSAATEVVTSIKPLTLLVHAVAGDTVEITTLVPEGSSPHTYTMRPSQRRALESADAIFWVGPSMESFLTRLLDSEDFHGRVTALSTEEVGDDHHHGHHAEHGDGHHHEAGEDPHIWIDPALALEMAHTIRDTLANLEGMDSQRLDQNLADFEASLAETEADIQSRLAVLEGVSLFAYHDAFTRFAEHFDLDLQGVLTLNPALSPGARHIQEVQSKLEAAGNACILTEPQFNQQWWSSITDGLDVRFSSWDPLASDIEPGADGYEAFLAGIAEAAIHCLPKDAEHQGN</sequence>
<dbReference type="Gene3D" id="3.40.50.1980">
    <property type="entry name" value="Nitrogenase molybdenum iron protein domain"/>
    <property type="match status" value="2"/>
</dbReference>
<name>A0ABX7MMM7_9GAMM</name>
<keyword evidence="5" id="KW-0406">Ion transport</keyword>
<feature type="signal peptide" evidence="7">
    <location>
        <begin position="1"/>
        <end position="26"/>
    </location>
</feature>
<dbReference type="PRINTS" id="PR00691">
    <property type="entry name" value="ADHESINB"/>
</dbReference>
<keyword evidence="5" id="KW-0864">Zinc transport</keyword>
<evidence type="ECO:0000256" key="7">
    <source>
        <dbReference type="SAM" id="SignalP"/>
    </source>
</evidence>
<organism evidence="8 9">
    <name type="scientific">Marinobacter salinisoli</name>
    <dbReference type="NCBI Taxonomy" id="2769486"/>
    <lineage>
        <taxon>Bacteria</taxon>
        <taxon>Pseudomonadati</taxon>
        <taxon>Pseudomonadota</taxon>
        <taxon>Gammaproteobacteria</taxon>
        <taxon>Pseudomonadales</taxon>
        <taxon>Marinobacteraceae</taxon>
        <taxon>Marinobacter</taxon>
    </lineage>
</organism>
<dbReference type="PANTHER" id="PTHR42953">
    <property type="entry name" value="HIGH-AFFINITY ZINC UPTAKE SYSTEM PROTEIN ZNUA-RELATED"/>
    <property type="match status" value="1"/>
</dbReference>
<gene>
    <name evidence="8" type="ORF">LPB19_09515</name>
</gene>
<reference evidence="8 9" key="1">
    <citation type="submission" date="2021-03" db="EMBL/GenBank/DDBJ databases">
        <title>Genome sequencing of Marinobacter sp. LPB0319.</title>
        <authorList>
            <person name="Kim J."/>
        </authorList>
    </citation>
    <scope>NUCLEOTIDE SEQUENCE [LARGE SCALE GENOMIC DNA]</scope>
    <source>
        <strain evidence="8 9">LPB0319</strain>
    </source>
</reference>
<evidence type="ECO:0000256" key="1">
    <source>
        <dbReference type="ARBA" id="ARBA00011028"/>
    </source>
</evidence>
<feature type="chain" id="PRO_5047427493" description="High-affinity zinc uptake system protein ZnuA" evidence="7">
    <location>
        <begin position="27"/>
        <end position="310"/>
    </location>
</feature>
<keyword evidence="9" id="KW-1185">Reference proteome</keyword>
<keyword evidence="5" id="KW-0862">Zinc</keyword>
<dbReference type="InterPro" id="IPR050492">
    <property type="entry name" value="Bact_metal-bind_prot9"/>
</dbReference>
<feature type="region of interest" description="Disordered" evidence="6">
    <location>
        <begin position="111"/>
        <end position="134"/>
    </location>
</feature>
<evidence type="ECO:0000256" key="6">
    <source>
        <dbReference type="SAM" id="MobiDB-lite"/>
    </source>
</evidence>
<evidence type="ECO:0000256" key="2">
    <source>
        <dbReference type="ARBA" id="ARBA00015915"/>
    </source>
</evidence>
<evidence type="ECO:0000313" key="9">
    <source>
        <dbReference type="Proteomes" id="UP000663555"/>
    </source>
</evidence>
<evidence type="ECO:0000256" key="3">
    <source>
        <dbReference type="ARBA" id="ARBA00022448"/>
    </source>
</evidence>
<evidence type="ECO:0000256" key="4">
    <source>
        <dbReference type="ARBA" id="ARBA00022729"/>
    </source>
</evidence>
<evidence type="ECO:0000256" key="5">
    <source>
        <dbReference type="ARBA" id="ARBA00022906"/>
    </source>
</evidence>
<dbReference type="EMBL" id="CP071247">
    <property type="protein sequence ID" value="QSP93465.1"/>
    <property type="molecule type" value="Genomic_DNA"/>
</dbReference>
<protein>
    <recommendedName>
        <fullName evidence="2">High-affinity zinc uptake system protein ZnuA</fullName>
    </recommendedName>
</protein>
<proteinExistence type="inferred from homology"/>
<dbReference type="Proteomes" id="UP000663555">
    <property type="component" value="Chromosome"/>
</dbReference>
<comment type="similarity">
    <text evidence="1">Belongs to the bacterial solute-binding protein 9 family.</text>
</comment>
<feature type="compositionally biased region" description="Basic and acidic residues" evidence="6">
    <location>
        <begin position="114"/>
        <end position="134"/>
    </location>
</feature>
<dbReference type="PANTHER" id="PTHR42953:SF3">
    <property type="entry name" value="HIGH-AFFINITY ZINC UPTAKE SYSTEM PROTEIN ZNUA"/>
    <property type="match status" value="1"/>
</dbReference>
<dbReference type="Pfam" id="PF01297">
    <property type="entry name" value="ZnuA"/>
    <property type="match status" value="1"/>
</dbReference>
<keyword evidence="4 7" id="KW-0732">Signal</keyword>
<dbReference type="InterPro" id="IPR006127">
    <property type="entry name" value="ZnuA-like"/>
</dbReference>
<dbReference type="SUPFAM" id="SSF53807">
    <property type="entry name" value="Helical backbone' metal receptor"/>
    <property type="match status" value="1"/>
</dbReference>
<keyword evidence="3" id="KW-0813">Transport</keyword>
<evidence type="ECO:0000313" key="8">
    <source>
        <dbReference type="EMBL" id="QSP93465.1"/>
    </source>
</evidence>
<accession>A0ABX7MMM7</accession>
<dbReference type="RefSeq" id="WP_206642690.1">
    <property type="nucleotide sequence ID" value="NZ_CP071247.1"/>
</dbReference>